<dbReference type="SUPFAM" id="SSF48403">
    <property type="entry name" value="Ankyrin repeat"/>
    <property type="match status" value="1"/>
</dbReference>
<dbReference type="PROSITE" id="PS50297">
    <property type="entry name" value="ANK_REP_REGION"/>
    <property type="match status" value="1"/>
</dbReference>
<evidence type="ECO:0000313" key="4">
    <source>
        <dbReference type="EMBL" id="WVN84871.1"/>
    </source>
</evidence>
<evidence type="ECO:0000256" key="2">
    <source>
        <dbReference type="ARBA" id="ARBA00023043"/>
    </source>
</evidence>
<sequence length="189" mass="20660">MNNPRREALPPPQEEMGASAHERLLAAAKADNEDMLLDALNSIEDINQPDGLGNTALHYAIQHASTNVLETILCHETCDVDLRNRLQGDTPLHIAVRNKWEESPGLRLYLVKNLLEAGADTTIKNRHNQKPIDILPPITTAPGTRDPDNEETRAALRKAEAEAALGVGDDLVEEDDGHVDPDDIASDSD</sequence>
<feature type="region of interest" description="Disordered" evidence="3">
    <location>
        <begin position="132"/>
        <end position="189"/>
    </location>
</feature>
<proteinExistence type="predicted"/>
<reference evidence="4" key="2">
    <citation type="journal article" date="2022" name="Elife">
        <title>Obligate sexual reproduction of a homothallic fungus closely related to the Cryptococcus pathogenic species complex.</title>
        <authorList>
            <person name="Passer A.R."/>
            <person name="Clancey S.A."/>
            <person name="Shea T."/>
            <person name="David-Palma M."/>
            <person name="Averette A.F."/>
            <person name="Boekhout T."/>
            <person name="Porcel B.M."/>
            <person name="Nowrousian M."/>
            <person name="Cuomo C.A."/>
            <person name="Sun S."/>
            <person name="Heitman J."/>
            <person name="Coelho M.A."/>
        </authorList>
    </citation>
    <scope>NUCLEOTIDE SEQUENCE</scope>
    <source>
        <strain evidence="4">CBS 7841</strain>
    </source>
</reference>
<dbReference type="PANTHER" id="PTHR24171">
    <property type="entry name" value="ANKYRIN REPEAT DOMAIN-CONTAINING PROTEIN 39-RELATED"/>
    <property type="match status" value="1"/>
</dbReference>
<accession>A0A1E3IZY7</accession>
<name>A0A1E3IZY7_9TREE</name>
<evidence type="ECO:0000256" key="3">
    <source>
        <dbReference type="SAM" id="MobiDB-lite"/>
    </source>
</evidence>
<dbReference type="RefSeq" id="XP_066065572.1">
    <property type="nucleotide sequence ID" value="XM_066209475.1"/>
</dbReference>
<evidence type="ECO:0000256" key="1">
    <source>
        <dbReference type="ARBA" id="ARBA00022737"/>
    </source>
</evidence>
<evidence type="ECO:0000313" key="5">
    <source>
        <dbReference type="Proteomes" id="UP000094043"/>
    </source>
</evidence>
<dbReference type="EMBL" id="CP143784">
    <property type="protein sequence ID" value="WVN84871.1"/>
    <property type="molecule type" value="Genomic_DNA"/>
</dbReference>
<organism evidence="4 5">
    <name type="scientific">Cryptococcus depauperatus CBS 7841</name>
    <dbReference type="NCBI Taxonomy" id="1295531"/>
    <lineage>
        <taxon>Eukaryota</taxon>
        <taxon>Fungi</taxon>
        <taxon>Dikarya</taxon>
        <taxon>Basidiomycota</taxon>
        <taxon>Agaricomycotina</taxon>
        <taxon>Tremellomycetes</taxon>
        <taxon>Tremellales</taxon>
        <taxon>Cryptococcaceae</taxon>
        <taxon>Cryptococcus</taxon>
    </lineage>
</organism>
<dbReference type="GO" id="GO:0085020">
    <property type="term" value="P:protein K6-linked ubiquitination"/>
    <property type="evidence" value="ECO:0007669"/>
    <property type="project" value="TreeGrafter"/>
</dbReference>
<reference evidence="4" key="1">
    <citation type="submission" date="2016-06" db="EMBL/GenBank/DDBJ databases">
        <authorList>
            <person name="Cuomo C."/>
            <person name="Litvintseva A."/>
            <person name="Heitman J."/>
            <person name="Chen Y."/>
            <person name="Sun S."/>
            <person name="Springer D."/>
            <person name="Dromer F."/>
            <person name="Young S."/>
            <person name="Zeng Q."/>
            <person name="Chapman S."/>
            <person name="Gujja S."/>
            <person name="Saif S."/>
            <person name="Birren B."/>
        </authorList>
    </citation>
    <scope>NUCLEOTIDE SEQUENCE</scope>
    <source>
        <strain evidence="4">CBS 7841</strain>
    </source>
</reference>
<dbReference type="PROSITE" id="PS50088">
    <property type="entry name" value="ANK_REPEAT"/>
    <property type="match status" value="1"/>
</dbReference>
<dbReference type="SMART" id="SM00248">
    <property type="entry name" value="ANK"/>
    <property type="match status" value="2"/>
</dbReference>
<dbReference type="Proteomes" id="UP000094043">
    <property type="component" value="Chromosome 1"/>
</dbReference>
<dbReference type="Gene3D" id="1.25.40.20">
    <property type="entry name" value="Ankyrin repeat-containing domain"/>
    <property type="match status" value="1"/>
</dbReference>
<dbReference type="PANTHER" id="PTHR24171:SF8">
    <property type="entry name" value="BRCA1-ASSOCIATED RING DOMAIN PROTEIN 1"/>
    <property type="match status" value="1"/>
</dbReference>
<dbReference type="GeneID" id="91084223"/>
<keyword evidence="1" id="KW-0677">Repeat</keyword>
<protein>
    <submittedName>
        <fullName evidence="4">Uncharacterized protein</fullName>
    </submittedName>
</protein>
<dbReference type="InterPro" id="IPR036770">
    <property type="entry name" value="Ankyrin_rpt-contain_sf"/>
</dbReference>
<keyword evidence="2" id="KW-0040">ANK repeat</keyword>
<dbReference type="VEuPathDB" id="FungiDB:L203_00335"/>
<keyword evidence="5" id="KW-1185">Reference proteome</keyword>
<dbReference type="Pfam" id="PF12796">
    <property type="entry name" value="Ank_2"/>
    <property type="match status" value="1"/>
</dbReference>
<dbReference type="PRINTS" id="PR01415">
    <property type="entry name" value="ANKYRIN"/>
</dbReference>
<dbReference type="InterPro" id="IPR002110">
    <property type="entry name" value="Ankyrin_rpt"/>
</dbReference>
<gene>
    <name evidence="4" type="ORF">L203_100007</name>
</gene>
<dbReference type="OrthoDB" id="9995210at2759"/>
<dbReference type="AlphaFoldDB" id="A0A1E3IZY7"/>
<dbReference type="GO" id="GO:0004842">
    <property type="term" value="F:ubiquitin-protein transferase activity"/>
    <property type="evidence" value="ECO:0007669"/>
    <property type="project" value="TreeGrafter"/>
</dbReference>
<dbReference type="KEGG" id="cdep:91084223"/>
<feature type="compositionally biased region" description="Acidic residues" evidence="3">
    <location>
        <begin position="170"/>
        <end position="189"/>
    </location>
</feature>
<feature type="compositionally biased region" description="Basic and acidic residues" evidence="3">
    <location>
        <begin position="145"/>
        <end position="161"/>
    </location>
</feature>
<reference evidence="4" key="3">
    <citation type="submission" date="2024-01" db="EMBL/GenBank/DDBJ databases">
        <authorList>
            <person name="Coelho M.A."/>
            <person name="David-Palma M."/>
            <person name="Shea T."/>
            <person name="Sun S."/>
            <person name="Cuomo C.A."/>
            <person name="Heitman J."/>
        </authorList>
    </citation>
    <scope>NUCLEOTIDE SEQUENCE</scope>
    <source>
        <strain evidence="4">CBS 7841</strain>
    </source>
</reference>